<dbReference type="SUPFAM" id="SSF52266">
    <property type="entry name" value="SGNH hydrolase"/>
    <property type="match status" value="1"/>
</dbReference>
<dbReference type="PANTHER" id="PTHR43784:SF2">
    <property type="entry name" value="GDSL-LIKE LIPASE_ACYLHYDROLASE, PUTATIVE (AFU_ORTHOLOGUE AFUA_2G00820)-RELATED"/>
    <property type="match status" value="1"/>
</dbReference>
<dbReference type="Pfam" id="PF13472">
    <property type="entry name" value="Lipase_GDSL_2"/>
    <property type="match status" value="1"/>
</dbReference>
<dbReference type="AlphaFoldDB" id="A0A0F5FTV6"/>
<dbReference type="STRING" id="443610.VE25_11925"/>
<keyword evidence="3" id="KW-1185">Reference proteome</keyword>
<evidence type="ECO:0000313" key="3">
    <source>
        <dbReference type="Proteomes" id="UP000033632"/>
    </source>
</evidence>
<evidence type="ECO:0000313" key="2">
    <source>
        <dbReference type="EMBL" id="KKB11597.1"/>
    </source>
</evidence>
<comment type="caution">
    <text evidence="2">The sequence shown here is derived from an EMBL/GenBank/DDBJ whole genome shotgun (WGS) entry which is preliminary data.</text>
</comment>
<proteinExistence type="predicted"/>
<protein>
    <recommendedName>
        <fullName evidence="1">SGNH hydrolase-type esterase domain-containing protein</fullName>
    </recommendedName>
</protein>
<dbReference type="PATRIC" id="fig|443610.3.peg.593"/>
<dbReference type="Proteomes" id="UP000033632">
    <property type="component" value="Unassembled WGS sequence"/>
</dbReference>
<feature type="domain" description="SGNH hydrolase-type esterase" evidence="1">
    <location>
        <begin position="20"/>
        <end position="210"/>
    </location>
</feature>
<sequence>MSDFVATIRERGGARTLATFGDSITFGMSATTPERSWASLLASRLGCALINKGIPGTVMQNSPAMGGAPRSNNGWSRHKSDLLGADRADCIAVLYGFNDARYIGAPETFNIEGFIRDYRDVVGNLVTAGFRPEMICLGSPPHIPDAGFTVGSEGFTGQTRERFEAHVEAVEAIARQYGTFYAPVNERMGAEGGDALVCEDMVHPNDTGHAKIAEIFAAAERLADEF</sequence>
<dbReference type="OrthoDB" id="1828825at2"/>
<dbReference type="InterPro" id="IPR053140">
    <property type="entry name" value="GDSL_Rv0518-like"/>
</dbReference>
<dbReference type="InterPro" id="IPR013830">
    <property type="entry name" value="SGNH_hydro"/>
</dbReference>
<dbReference type="GO" id="GO:0016788">
    <property type="term" value="F:hydrolase activity, acting on ester bonds"/>
    <property type="evidence" value="ECO:0007669"/>
    <property type="project" value="UniProtKB-ARBA"/>
</dbReference>
<dbReference type="RefSeq" id="WP_046108855.1">
    <property type="nucleotide sequence ID" value="NZ_JZEX01000110.1"/>
</dbReference>
<gene>
    <name evidence="2" type="ORF">VE25_11925</name>
</gene>
<dbReference type="InterPro" id="IPR036514">
    <property type="entry name" value="SGNH_hydro_sf"/>
</dbReference>
<dbReference type="PANTHER" id="PTHR43784">
    <property type="entry name" value="GDSL-LIKE LIPASE/ACYLHYDROLASE, PUTATIVE (AFU_ORTHOLOGUE AFUA_2G00820)-RELATED"/>
    <property type="match status" value="1"/>
</dbReference>
<dbReference type="EMBL" id="JZEX01000110">
    <property type="protein sequence ID" value="KKB11597.1"/>
    <property type="molecule type" value="Genomic_DNA"/>
</dbReference>
<organism evidence="2 3">
    <name type="scientific">Devosia geojensis</name>
    <dbReference type="NCBI Taxonomy" id="443610"/>
    <lineage>
        <taxon>Bacteria</taxon>
        <taxon>Pseudomonadati</taxon>
        <taxon>Pseudomonadota</taxon>
        <taxon>Alphaproteobacteria</taxon>
        <taxon>Hyphomicrobiales</taxon>
        <taxon>Devosiaceae</taxon>
        <taxon>Devosia</taxon>
    </lineage>
</organism>
<accession>A0A0F5FTV6</accession>
<reference evidence="2 3" key="1">
    <citation type="submission" date="2015-03" db="EMBL/GenBank/DDBJ databases">
        <authorList>
            <person name="Hassan Y.I."/>
            <person name="Lepp D."/>
            <person name="Li X.-Z."/>
            <person name="Zhou T."/>
        </authorList>
    </citation>
    <scope>NUCLEOTIDE SEQUENCE [LARGE SCALE GENOMIC DNA]</scope>
    <source>
        <strain evidence="2 3">BD-c194</strain>
    </source>
</reference>
<dbReference type="Gene3D" id="3.40.50.1110">
    <property type="entry name" value="SGNH hydrolase"/>
    <property type="match status" value="1"/>
</dbReference>
<evidence type="ECO:0000259" key="1">
    <source>
        <dbReference type="Pfam" id="PF13472"/>
    </source>
</evidence>
<name>A0A0F5FTV6_9HYPH</name>